<keyword evidence="3 4" id="KW-0175">Coiled coil</keyword>
<dbReference type="InterPro" id="IPR048747">
    <property type="entry name" value="CCDC93_N"/>
</dbReference>
<gene>
    <name evidence="7" type="ORF">CVLEPA_LOCUS6301</name>
</gene>
<sequence length="642" mass="74900">MASSSLFVRGRASSKVGIEYDQEGQKIRVETREDEEQEVRFKEIIDLLIAAGYFRARIKGLSPFDKVVGGMTWCITNCNFDIDVDLLFHENSTIGQKISLTEKIVRVLPKMKCPNRIEPHQIQGLDFKSIFPVIQWLVKKVIETREETGDHIRAYSISQFNKHHKMIQDIKLDEQYYFIREVMSTLQNIYRPIRKYKRDEKSSLVTEEAKVSSTLLEYGRRSATVGKPSMKFKETKGAHENLDIKDELESAFTKVKVNTNENDIDEEENIRLAQEKTLDILMGGMSEMSGREIEGKLATKVVGSIVEMQSGEIQEISNLFAQKKLDMEAMAKTKTTTPAQHHFKRMQALRDRVDVKMELVKESESQFQEILVQHAELTKKLINLKGQKQSMEEKIQEFEEVEQNANKDTLQNLRNLISMNENLKQQEALFKHHCKEESARLNGEKEKLKDESNLQTATDDDNISIINKQWKEDTNKLAKIRLLLAAKSRQAASLTRKIDEVPTRAELTQYQRRFVELYDQIASTHIETKQFYTMYNTLDDSERYLEKEADLLDSIFDNFQTAKSSSSSMQQYLKQFSNIVESVKANKIKVEKKRQMEKMKRDELNEKYMELVEKHRLYVKTIRNFQEECRKNEILHNKLNVN</sequence>
<feature type="domain" description="CCDC93 N-terminal" evidence="6">
    <location>
        <begin position="36"/>
        <end position="143"/>
    </location>
</feature>
<dbReference type="EMBL" id="CAWYQH010000035">
    <property type="protein sequence ID" value="CAK8676876.1"/>
    <property type="molecule type" value="Genomic_DNA"/>
</dbReference>
<evidence type="ECO:0000256" key="1">
    <source>
        <dbReference type="ARBA" id="ARBA00007219"/>
    </source>
</evidence>
<name>A0ABP0FBV7_CLALP</name>
<feature type="coiled-coil region" evidence="4">
    <location>
        <begin position="374"/>
        <end position="451"/>
    </location>
</feature>
<comment type="similarity">
    <text evidence="1">Belongs to the CCDC93 family.</text>
</comment>
<evidence type="ECO:0000256" key="4">
    <source>
        <dbReference type="SAM" id="Coils"/>
    </source>
</evidence>
<feature type="coiled-coil region" evidence="4">
    <location>
        <begin position="587"/>
        <end position="614"/>
    </location>
</feature>
<dbReference type="Proteomes" id="UP001642483">
    <property type="component" value="Unassembled WGS sequence"/>
</dbReference>
<evidence type="ECO:0000313" key="8">
    <source>
        <dbReference type="Proteomes" id="UP001642483"/>
    </source>
</evidence>
<keyword evidence="8" id="KW-1185">Reference proteome</keyword>
<proteinExistence type="inferred from homology"/>
<comment type="caution">
    <text evidence="7">The sequence shown here is derived from an EMBL/GenBank/DDBJ whole genome shotgun (WGS) entry which is preliminary data.</text>
</comment>
<feature type="domain" description="CCDC93 coiled-coil" evidence="5">
    <location>
        <begin position="189"/>
        <end position="638"/>
    </location>
</feature>
<evidence type="ECO:0000259" key="5">
    <source>
        <dbReference type="Pfam" id="PF09762"/>
    </source>
</evidence>
<evidence type="ECO:0000256" key="3">
    <source>
        <dbReference type="ARBA" id="ARBA00023054"/>
    </source>
</evidence>
<evidence type="ECO:0000256" key="2">
    <source>
        <dbReference type="ARBA" id="ARBA00016765"/>
    </source>
</evidence>
<dbReference type="PANTHER" id="PTHR16441">
    <property type="entry name" value="FIDIPIDINE"/>
    <property type="match status" value="1"/>
</dbReference>
<reference evidence="7 8" key="1">
    <citation type="submission" date="2024-02" db="EMBL/GenBank/DDBJ databases">
        <authorList>
            <person name="Daric V."/>
            <person name="Darras S."/>
        </authorList>
    </citation>
    <scope>NUCLEOTIDE SEQUENCE [LARGE SCALE GENOMIC DNA]</scope>
</reference>
<evidence type="ECO:0000313" key="7">
    <source>
        <dbReference type="EMBL" id="CAK8676876.1"/>
    </source>
</evidence>
<dbReference type="PANTHER" id="PTHR16441:SF0">
    <property type="entry name" value="COILED-COIL DOMAIN-CONTAINING PROTEIN 93"/>
    <property type="match status" value="1"/>
</dbReference>
<dbReference type="InterPro" id="IPR039116">
    <property type="entry name" value="CCDC93"/>
</dbReference>
<dbReference type="Pfam" id="PF09762">
    <property type="entry name" value="CCDC93_CC"/>
    <property type="match status" value="1"/>
</dbReference>
<dbReference type="InterPro" id="IPR019159">
    <property type="entry name" value="CCDC93_CC"/>
</dbReference>
<dbReference type="Pfam" id="PF21673">
    <property type="entry name" value="CCDC93_N"/>
    <property type="match status" value="1"/>
</dbReference>
<evidence type="ECO:0000259" key="6">
    <source>
        <dbReference type="Pfam" id="PF21673"/>
    </source>
</evidence>
<accession>A0ABP0FBV7</accession>
<protein>
    <recommendedName>
        <fullName evidence="2">Coiled-coil domain-containing protein 93</fullName>
    </recommendedName>
</protein>
<organism evidence="7 8">
    <name type="scientific">Clavelina lepadiformis</name>
    <name type="common">Light-bulb sea squirt</name>
    <name type="synonym">Ascidia lepadiformis</name>
    <dbReference type="NCBI Taxonomy" id="159417"/>
    <lineage>
        <taxon>Eukaryota</taxon>
        <taxon>Metazoa</taxon>
        <taxon>Chordata</taxon>
        <taxon>Tunicata</taxon>
        <taxon>Ascidiacea</taxon>
        <taxon>Aplousobranchia</taxon>
        <taxon>Clavelinidae</taxon>
        <taxon>Clavelina</taxon>
    </lineage>
</organism>